<name>A0A2K8MMF9_9SPHN</name>
<keyword evidence="2" id="KW-1185">Reference proteome</keyword>
<proteinExistence type="predicted"/>
<evidence type="ECO:0000313" key="2">
    <source>
        <dbReference type="Proteomes" id="UP000229081"/>
    </source>
</evidence>
<evidence type="ECO:0000313" key="1">
    <source>
        <dbReference type="EMBL" id="ATY34244.1"/>
    </source>
</evidence>
<dbReference type="RefSeq" id="WP_100284033.1">
    <property type="nucleotide sequence ID" value="NZ_CP024923.1"/>
</dbReference>
<gene>
    <name evidence="1" type="ORF">CVN68_21660</name>
</gene>
<dbReference type="OrthoDB" id="7247356at2"/>
<dbReference type="Proteomes" id="UP000229081">
    <property type="component" value="Chromosome"/>
</dbReference>
<evidence type="ECO:0008006" key="3">
    <source>
        <dbReference type="Google" id="ProtNLM"/>
    </source>
</evidence>
<reference evidence="1 2" key="1">
    <citation type="submission" date="2017-11" db="EMBL/GenBank/DDBJ databases">
        <title>Complete genome sequence of Sphingomonas sp. Strain Cra20, a psychrotolerant potential plant growth promoting rhizobacteria.</title>
        <authorList>
            <person name="Luo Y."/>
        </authorList>
    </citation>
    <scope>NUCLEOTIDE SEQUENCE [LARGE SCALE GENOMIC DNA]</scope>
    <source>
        <strain evidence="1 2">Cra20</strain>
    </source>
</reference>
<dbReference type="KEGG" id="sphc:CVN68_21660"/>
<protein>
    <recommendedName>
        <fullName evidence="3">Alpha/beta hydrolase</fullName>
    </recommendedName>
</protein>
<accession>A0A2K8MMF9</accession>
<dbReference type="EMBL" id="CP024923">
    <property type="protein sequence ID" value="ATY34244.1"/>
    <property type="molecule type" value="Genomic_DNA"/>
</dbReference>
<sequence>MIGTAETSIFQTGPLGCEALVIAFSSLGVDSVAKPFEFHNLLDRSDCAVLLLRDPDTSWYHGVPDLPGGPSALADALAEHARGFRRVICIGYSMGGYAALLFGRLIGAETIIALAPQTILSHGALDAWGDHRWDAQVERVQRQGDARLLDLAPLYHDTRHLLPDQAITICLSASGECLDVQHAFHLKRHAALHMLGSEPLAHGALVVALRESGLMRMMIDEAIAGVRTDLSLSDRFAGWMAKSRHSLALDPAGTRIDGSMLGISGTLAMHSASQIARDAAASHPVRLGARLWPEGRFGGSQREARFDFPPGDLTPGSVHRFAITIDLGNLPPGRHEVVVALVREGRFWFDEFGFNSARIGLVVDRTGISCLAEGAVI</sequence>
<dbReference type="Gene3D" id="3.40.50.1820">
    <property type="entry name" value="alpha/beta hydrolase"/>
    <property type="match status" value="1"/>
</dbReference>
<dbReference type="AlphaFoldDB" id="A0A2K8MMF9"/>
<dbReference type="SUPFAM" id="SSF53474">
    <property type="entry name" value="alpha/beta-Hydrolases"/>
    <property type="match status" value="1"/>
</dbReference>
<organism evidence="1 2">
    <name type="scientific">Sphingomonas psychrotolerans</name>
    <dbReference type="NCBI Taxonomy" id="1327635"/>
    <lineage>
        <taxon>Bacteria</taxon>
        <taxon>Pseudomonadati</taxon>
        <taxon>Pseudomonadota</taxon>
        <taxon>Alphaproteobacteria</taxon>
        <taxon>Sphingomonadales</taxon>
        <taxon>Sphingomonadaceae</taxon>
        <taxon>Sphingomonas</taxon>
    </lineage>
</organism>
<dbReference type="InterPro" id="IPR029058">
    <property type="entry name" value="AB_hydrolase_fold"/>
</dbReference>